<keyword evidence="2" id="KW-1003">Cell membrane</keyword>
<feature type="domain" description="Major facilitator superfamily (MFS) profile" evidence="7">
    <location>
        <begin position="7"/>
        <end position="400"/>
    </location>
</feature>
<evidence type="ECO:0000256" key="4">
    <source>
        <dbReference type="ARBA" id="ARBA00022989"/>
    </source>
</evidence>
<evidence type="ECO:0000256" key="1">
    <source>
        <dbReference type="ARBA" id="ARBA00004651"/>
    </source>
</evidence>
<proteinExistence type="predicted"/>
<evidence type="ECO:0000313" key="9">
    <source>
        <dbReference type="Proteomes" id="UP000538931"/>
    </source>
</evidence>
<evidence type="ECO:0000313" key="8">
    <source>
        <dbReference type="EMBL" id="MBA4503532.1"/>
    </source>
</evidence>
<dbReference type="PROSITE" id="PS50850">
    <property type="entry name" value="MFS"/>
    <property type="match status" value="1"/>
</dbReference>
<keyword evidence="5 6" id="KW-0472">Membrane</keyword>
<feature type="transmembrane region" description="Helical" evidence="6">
    <location>
        <begin position="306"/>
        <end position="329"/>
    </location>
</feature>
<reference evidence="8 9" key="1">
    <citation type="submission" date="2020-07" db="EMBL/GenBank/DDBJ databases">
        <title>Bacterium isolated from marien macroalgae.</title>
        <authorList>
            <person name="Zhu K."/>
            <person name="Lu D."/>
            <person name="Du Z."/>
        </authorList>
    </citation>
    <scope>NUCLEOTIDE SEQUENCE [LARGE SCALE GENOMIC DNA]</scope>
    <source>
        <strain evidence="8 9">3-1745</strain>
    </source>
</reference>
<name>A0A7W2ADG6_9GAMM</name>
<dbReference type="InterPro" id="IPR011701">
    <property type="entry name" value="MFS"/>
</dbReference>
<dbReference type="GO" id="GO:0022857">
    <property type="term" value="F:transmembrane transporter activity"/>
    <property type="evidence" value="ECO:0007669"/>
    <property type="project" value="InterPro"/>
</dbReference>
<evidence type="ECO:0000256" key="2">
    <source>
        <dbReference type="ARBA" id="ARBA00022475"/>
    </source>
</evidence>
<evidence type="ECO:0000256" key="5">
    <source>
        <dbReference type="ARBA" id="ARBA00023136"/>
    </source>
</evidence>
<sequence length="410" mass="44044">MPIMIRLFIPFALGYWLSYVFRVINAVVAPNIMQELGIDSASLGFISSAYFLTFAACQIPLGILLDRYQTRHVAPVLLLFAAAGSLTFALANSSTLLWIGRGLIGMGVSACLMAAFKSYATWLKTEQLPLINGLQLACGGLGALTATAPAEWALQHSDWRTLFILLALASLLIAALLYSCIPLTPRNHTDIRLPTLLRQTLAVIRTPAFYQLAPASMLSQSVFIATQSLWAGIWLQRVNQLSASDAAQMLLVSALGMMAGFLGLGGIASRLNRFGIGTQSISFCGMAGFLLVLLWIQLHPGRADTLAWAAFGFFGTSGTLMFAGLAQQFPAAISARVSTSLNLGIFLGAFIVQWGMGAIIARWPSANGVDYSAEAYRTALGCATALQALSLAWYLICRWRPSQLSNADST</sequence>
<dbReference type="Pfam" id="PF07690">
    <property type="entry name" value="MFS_1"/>
    <property type="match status" value="1"/>
</dbReference>
<dbReference type="Gene3D" id="1.20.1250.20">
    <property type="entry name" value="MFS general substrate transporter like domains"/>
    <property type="match status" value="1"/>
</dbReference>
<feature type="transmembrane region" description="Helical" evidence="6">
    <location>
        <begin position="280"/>
        <end position="300"/>
    </location>
</feature>
<accession>A0A7W2ADG6</accession>
<feature type="transmembrane region" description="Helical" evidence="6">
    <location>
        <begin position="341"/>
        <end position="363"/>
    </location>
</feature>
<dbReference type="GO" id="GO:0005886">
    <property type="term" value="C:plasma membrane"/>
    <property type="evidence" value="ECO:0007669"/>
    <property type="project" value="UniProtKB-SubCell"/>
</dbReference>
<protein>
    <submittedName>
        <fullName evidence="8">MFS transporter</fullName>
    </submittedName>
</protein>
<comment type="subcellular location">
    <subcellularLocation>
        <location evidence="1">Cell membrane</location>
        <topology evidence="1">Multi-pass membrane protein</topology>
    </subcellularLocation>
</comment>
<dbReference type="SUPFAM" id="SSF103473">
    <property type="entry name" value="MFS general substrate transporter"/>
    <property type="match status" value="1"/>
</dbReference>
<comment type="caution">
    <text evidence="8">The sequence shown here is derived from an EMBL/GenBank/DDBJ whole genome shotgun (WGS) entry which is preliminary data.</text>
</comment>
<dbReference type="AlphaFoldDB" id="A0A7W2ADG6"/>
<gene>
    <name evidence="8" type="ORF">H1S06_14330</name>
</gene>
<dbReference type="RefSeq" id="WP_181741406.1">
    <property type="nucleotide sequence ID" value="NZ_JACEMT010000054.1"/>
</dbReference>
<feature type="transmembrane region" description="Helical" evidence="6">
    <location>
        <begin position="162"/>
        <end position="181"/>
    </location>
</feature>
<keyword evidence="4 6" id="KW-1133">Transmembrane helix</keyword>
<feature type="transmembrane region" description="Helical" evidence="6">
    <location>
        <begin position="246"/>
        <end position="268"/>
    </location>
</feature>
<dbReference type="InterPro" id="IPR036259">
    <property type="entry name" value="MFS_trans_sf"/>
</dbReference>
<feature type="transmembrane region" description="Helical" evidence="6">
    <location>
        <begin position="128"/>
        <end position="150"/>
    </location>
</feature>
<feature type="transmembrane region" description="Helical" evidence="6">
    <location>
        <begin position="97"/>
        <end position="116"/>
    </location>
</feature>
<feature type="transmembrane region" description="Helical" evidence="6">
    <location>
        <begin position="202"/>
        <end position="226"/>
    </location>
</feature>
<evidence type="ECO:0000259" key="7">
    <source>
        <dbReference type="PROSITE" id="PS50850"/>
    </source>
</evidence>
<dbReference type="InterPro" id="IPR050189">
    <property type="entry name" value="MFS_Efflux_Transporters"/>
</dbReference>
<evidence type="ECO:0000256" key="3">
    <source>
        <dbReference type="ARBA" id="ARBA00022692"/>
    </source>
</evidence>
<feature type="transmembrane region" description="Helical" evidence="6">
    <location>
        <begin position="41"/>
        <end position="65"/>
    </location>
</feature>
<dbReference type="PANTHER" id="PTHR43124:SF3">
    <property type="entry name" value="CHLORAMPHENICOL EFFLUX PUMP RV0191"/>
    <property type="match status" value="1"/>
</dbReference>
<keyword evidence="9" id="KW-1185">Reference proteome</keyword>
<dbReference type="EMBL" id="JACEMT010000054">
    <property type="protein sequence ID" value="MBA4503532.1"/>
    <property type="molecule type" value="Genomic_DNA"/>
</dbReference>
<organism evidence="8 9">
    <name type="scientific">Marinobacterium marinum</name>
    <dbReference type="NCBI Taxonomy" id="2756129"/>
    <lineage>
        <taxon>Bacteria</taxon>
        <taxon>Pseudomonadati</taxon>
        <taxon>Pseudomonadota</taxon>
        <taxon>Gammaproteobacteria</taxon>
        <taxon>Oceanospirillales</taxon>
        <taxon>Oceanospirillaceae</taxon>
        <taxon>Marinobacterium</taxon>
    </lineage>
</organism>
<keyword evidence="3 6" id="KW-0812">Transmembrane</keyword>
<dbReference type="PANTHER" id="PTHR43124">
    <property type="entry name" value="PURINE EFFLUX PUMP PBUE"/>
    <property type="match status" value="1"/>
</dbReference>
<evidence type="ECO:0000256" key="6">
    <source>
        <dbReference type="SAM" id="Phobius"/>
    </source>
</evidence>
<feature type="transmembrane region" description="Helical" evidence="6">
    <location>
        <begin position="375"/>
        <end position="396"/>
    </location>
</feature>
<feature type="transmembrane region" description="Helical" evidence="6">
    <location>
        <begin position="7"/>
        <end position="29"/>
    </location>
</feature>
<dbReference type="InterPro" id="IPR020846">
    <property type="entry name" value="MFS_dom"/>
</dbReference>
<feature type="transmembrane region" description="Helical" evidence="6">
    <location>
        <begin position="72"/>
        <end position="91"/>
    </location>
</feature>
<dbReference type="Proteomes" id="UP000538931">
    <property type="component" value="Unassembled WGS sequence"/>
</dbReference>